<keyword evidence="1" id="KW-0540">Nuclease</keyword>
<dbReference type="Pfam" id="PF09518">
    <property type="entry name" value="RE_HindIII"/>
    <property type="match status" value="1"/>
</dbReference>
<protein>
    <submittedName>
        <fullName evidence="1">Restriction endonuclease</fullName>
    </submittedName>
</protein>
<dbReference type="HOGENOM" id="CLU_079600_0_0_4"/>
<sequence length="344" mass="38275">MRGCLFHGRASRGAAVPVARHGVGERVVQCPPMLTTSDPLPHPLLHDGVVAAVVRLCADATLDFPARCARLEAAIRACTRDQIIEHLQHGGVISECIGHDSSEEKLLAKYSDVLLACALGELGFQARVLAERSDAADVYAECGDQRIVGDGKIFRLSRTALNPKDYKVPSLKKWRQGAGYSADYSVLLAPSFQYPLSRSQLYAQAIDNNVLLLSFEQLAFLVRHHQPGCDYRPLWEYAGTRAGQDTAAWKEARQYWHGLNQLVARLAGQTEQALRDSYAARRQLLQRQFDDEIAHWDAEAQRIRGLSREQAIAELLVSKKIQARVDLMRGAQRQLTLQLDDARA</sequence>
<dbReference type="GO" id="GO:0004519">
    <property type="term" value="F:endonuclease activity"/>
    <property type="evidence" value="ECO:0007669"/>
    <property type="project" value="UniProtKB-KW"/>
</dbReference>
<organism evidence="1 2">
    <name type="scientific">Bordetella parapertussis (strain 12822 / ATCC BAA-587 / NCTC 13253)</name>
    <dbReference type="NCBI Taxonomy" id="257311"/>
    <lineage>
        <taxon>Bacteria</taxon>
        <taxon>Pseudomonadati</taxon>
        <taxon>Pseudomonadota</taxon>
        <taxon>Betaproteobacteria</taxon>
        <taxon>Burkholderiales</taxon>
        <taxon>Alcaligenaceae</taxon>
        <taxon>Bordetella</taxon>
    </lineage>
</organism>
<dbReference type="Gene3D" id="3.40.91.70">
    <property type="entry name" value="Type II restriction endonuclease, HindIII"/>
    <property type="match status" value="1"/>
</dbReference>
<reference evidence="1 2" key="1">
    <citation type="journal article" date="2003" name="Nat. Genet.">
        <title>Comparative analysis of the genome sequences of Bordetella pertussis, Bordetella parapertussis and Bordetella bronchiseptica.</title>
        <authorList>
            <person name="Parkhill J."/>
            <person name="Sebaihia M."/>
            <person name="Preston A."/>
            <person name="Murphy L.D."/>
            <person name="Thomson N.R."/>
            <person name="Harris D.E."/>
            <person name="Holden M.T.G."/>
            <person name="Churcher C.M."/>
            <person name="Bentley S.D."/>
            <person name="Mungall K.L."/>
            <person name="Cerdeno-Tarraga A.-M."/>
            <person name="Temple L."/>
            <person name="James K.D."/>
            <person name="Harris B."/>
            <person name="Quail M.A."/>
            <person name="Achtman M."/>
            <person name="Atkin R."/>
            <person name="Baker S."/>
            <person name="Basham D."/>
            <person name="Bason N."/>
            <person name="Cherevach I."/>
            <person name="Chillingworth T."/>
            <person name="Collins M."/>
            <person name="Cronin A."/>
            <person name="Davis P."/>
            <person name="Doggett J."/>
            <person name="Feltwell T."/>
            <person name="Goble A."/>
            <person name="Hamlin N."/>
            <person name="Hauser H."/>
            <person name="Holroyd S."/>
            <person name="Jagels K."/>
            <person name="Leather S."/>
            <person name="Moule S."/>
            <person name="Norberczak H."/>
            <person name="O'Neil S."/>
            <person name="Ormond D."/>
            <person name="Price C."/>
            <person name="Rabbinowitsch E."/>
            <person name="Rutter S."/>
            <person name="Sanders M."/>
            <person name="Saunders D."/>
            <person name="Seeger K."/>
            <person name="Sharp S."/>
            <person name="Simmonds M."/>
            <person name="Skelton J."/>
            <person name="Squares R."/>
            <person name="Squares S."/>
            <person name="Stevens K."/>
            <person name="Unwin L."/>
            <person name="Whitehead S."/>
            <person name="Barrell B.G."/>
            <person name="Maskell D.J."/>
        </authorList>
    </citation>
    <scope>NUCLEOTIDE SEQUENCE [LARGE SCALE GENOMIC DNA]</scope>
    <source>
        <strain evidence="1 2">12822 / ATCC BAA-587 / NCTC 13253</strain>
    </source>
</reference>
<accession>Q7W1P8</accession>
<evidence type="ECO:0000313" key="2">
    <source>
        <dbReference type="Proteomes" id="UP000001421"/>
    </source>
</evidence>
<dbReference type="InterPro" id="IPR038373">
    <property type="entry name" value="Restrct_endonuc_II_HindIII_sf"/>
</dbReference>
<gene>
    <name evidence="1" type="ordered locus">BPP0303</name>
</gene>
<keyword evidence="1" id="KW-0255">Endonuclease</keyword>
<dbReference type="AlphaFoldDB" id="Q7W1P8"/>
<evidence type="ECO:0000313" key="1">
    <source>
        <dbReference type="EMBL" id="CAE40044.1"/>
    </source>
</evidence>
<dbReference type="Proteomes" id="UP000001421">
    <property type="component" value="Chromosome"/>
</dbReference>
<dbReference type="Gene3D" id="6.10.250.1510">
    <property type="match status" value="1"/>
</dbReference>
<proteinExistence type="predicted"/>
<name>Q7W1P8_BORPA</name>
<dbReference type="InterPro" id="IPR019043">
    <property type="entry name" value="Restrct_endonuc_II_HindIII"/>
</dbReference>
<dbReference type="KEGG" id="bpa:BPP0303"/>
<keyword evidence="1" id="KW-0378">Hydrolase</keyword>
<dbReference type="EMBL" id="BX640423">
    <property type="protein sequence ID" value="CAE40044.1"/>
    <property type="molecule type" value="Genomic_DNA"/>
</dbReference>